<evidence type="ECO:0000313" key="1">
    <source>
        <dbReference type="EMBL" id="TCC43245.1"/>
    </source>
</evidence>
<dbReference type="Proteomes" id="UP000292695">
    <property type="component" value="Unassembled WGS sequence"/>
</dbReference>
<accession>A0A4R0JMU8</accession>
<dbReference type="AlphaFoldDB" id="A0A4R0JMU8"/>
<proteinExistence type="predicted"/>
<sequence>METSARQRLYDAAARCSVDPHWADTDRPIEAATRALVDGLDSPALRELAGMPRSSRPGPLRQLLLDALDELDVPQPDPTSPGQRVSGTSYARLPTDRLSLHITPNDEGFEVLIHVNELEITQVGAGMGMHPFDLFVPANQLVATTEPRRVIVARCECGESGCGSTEARITRDDGVVHWDWSVDVPLGHGVSFEAEAYDAEVERIGVDNSWQRPADTASRLVLEGADRNHLAAAGLTLNWAAQDHRDPQRFLVALVAKAEMFQVFLRFPMKEPERLAAEVLQTLRQPPGKWRATFHSMVVGRRARPSMASRRWRSEDPWG</sequence>
<keyword evidence="2" id="KW-1185">Reference proteome</keyword>
<comment type="caution">
    <text evidence="1">The sequence shown here is derived from an EMBL/GenBank/DDBJ whole genome shotgun (WGS) entry which is preliminary data.</text>
</comment>
<evidence type="ECO:0000313" key="2">
    <source>
        <dbReference type="Proteomes" id="UP000292695"/>
    </source>
</evidence>
<dbReference type="OrthoDB" id="3369278at2"/>
<dbReference type="RefSeq" id="WP_131284041.1">
    <property type="nucleotide sequence ID" value="NZ_SJKA01000001.1"/>
</dbReference>
<name>A0A4R0JMU8_9ACTN</name>
<dbReference type="EMBL" id="SJKA01000001">
    <property type="protein sequence ID" value="TCC43245.1"/>
    <property type="molecule type" value="Genomic_DNA"/>
</dbReference>
<gene>
    <name evidence="1" type="ORF">E0H50_01820</name>
</gene>
<reference evidence="1 2" key="1">
    <citation type="submission" date="2019-02" db="EMBL/GenBank/DDBJ databases">
        <title>Kribbella capetownensis sp. nov. and Kribbella speibonae sp. nov., isolated from soil.</title>
        <authorList>
            <person name="Curtis S.M."/>
            <person name="Norton I."/>
            <person name="Everest G.J."/>
            <person name="Meyers P.R."/>
        </authorList>
    </citation>
    <scope>NUCLEOTIDE SEQUENCE [LARGE SCALE GENOMIC DNA]</scope>
    <source>
        <strain evidence="1 2">DSM 27082</strain>
    </source>
</reference>
<organism evidence="1 2">
    <name type="scientific">Kribbella sindirgiensis</name>
    <dbReference type="NCBI Taxonomy" id="1124744"/>
    <lineage>
        <taxon>Bacteria</taxon>
        <taxon>Bacillati</taxon>
        <taxon>Actinomycetota</taxon>
        <taxon>Actinomycetes</taxon>
        <taxon>Propionibacteriales</taxon>
        <taxon>Kribbellaceae</taxon>
        <taxon>Kribbella</taxon>
    </lineage>
</organism>
<protein>
    <submittedName>
        <fullName evidence="1">Uncharacterized protein</fullName>
    </submittedName>
</protein>